<dbReference type="CDD" id="cd04301">
    <property type="entry name" value="NAT_SF"/>
    <property type="match status" value="1"/>
</dbReference>
<name>A0A1G6SGQ6_NIADE</name>
<dbReference type="InterPro" id="IPR050769">
    <property type="entry name" value="NAT_camello-type"/>
</dbReference>
<keyword evidence="1 3" id="KW-0808">Transferase</keyword>
<dbReference type="PANTHER" id="PTHR13947:SF37">
    <property type="entry name" value="LD18367P"/>
    <property type="match status" value="1"/>
</dbReference>
<sequence length="164" mass="18804">MHYRKGSIADLQQLLRLGIEAWSGFEKDMAAADWQRLSGSIHSEQTYRELLSVSECLVCVTGEGRIVGMVFLVPQGNPTDLYPSDWSYIRFLTVSPDFGGRGIGRKLTEDCIAWARRNGETVVALHTSEMMSNARRLYEHLGFSIVREIEQRLGKRYWLYKLEL</sequence>
<dbReference type="SUPFAM" id="SSF55729">
    <property type="entry name" value="Acyl-CoA N-acyltransferases (Nat)"/>
    <property type="match status" value="1"/>
</dbReference>
<protein>
    <submittedName>
        <fullName evidence="3">Acetyltransferase (GNAT) family protein</fullName>
    </submittedName>
</protein>
<feature type="domain" description="N-acetyltransferase" evidence="2">
    <location>
        <begin position="1"/>
        <end position="163"/>
    </location>
</feature>
<dbReference type="Pfam" id="PF00583">
    <property type="entry name" value="Acetyltransf_1"/>
    <property type="match status" value="1"/>
</dbReference>
<evidence type="ECO:0000313" key="4">
    <source>
        <dbReference type="Proteomes" id="UP000198757"/>
    </source>
</evidence>
<keyword evidence="4" id="KW-1185">Reference proteome</keyword>
<gene>
    <name evidence="3" type="ORF">SAMN04487894_106201</name>
</gene>
<dbReference type="Proteomes" id="UP000198757">
    <property type="component" value="Unassembled WGS sequence"/>
</dbReference>
<dbReference type="STRING" id="1285928.SAMN04487894_106201"/>
<evidence type="ECO:0000259" key="2">
    <source>
        <dbReference type="PROSITE" id="PS51186"/>
    </source>
</evidence>
<dbReference type="PROSITE" id="PS51186">
    <property type="entry name" value="GNAT"/>
    <property type="match status" value="1"/>
</dbReference>
<dbReference type="InterPro" id="IPR016181">
    <property type="entry name" value="Acyl_CoA_acyltransferase"/>
</dbReference>
<dbReference type="GO" id="GO:0008080">
    <property type="term" value="F:N-acetyltransferase activity"/>
    <property type="evidence" value="ECO:0007669"/>
    <property type="project" value="InterPro"/>
</dbReference>
<accession>A0A1G6SGQ6</accession>
<dbReference type="Gene3D" id="3.40.630.30">
    <property type="match status" value="1"/>
</dbReference>
<dbReference type="EMBL" id="FMZO01000006">
    <property type="protein sequence ID" value="SDD15346.1"/>
    <property type="molecule type" value="Genomic_DNA"/>
</dbReference>
<dbReference type="OrthoDB" id="5419426at2"/>
<organism evidence="3 4">
    <name type="scientific">Niabella drilacis (strain DSM 25811 / CCM 8410 / CCUG 62505 / LMG 26954 / E90)</name>
    <dbReference type="NCBI Taxonomy" id="1285928"/>
    <lineage>
        <taxon>Bacteria</taxon>
        <taxon>Pseudomonadati</taxon>
        <taxon>Bacteroidota</taxon>
        <taxon>Chitinophagia</taxon>
        <taxon>Chitinophagales</taxon>
        <taxon>Chitinophagaceae</taxon>
        <taxon>Niabella</taxon>
    </lineage>
</organism>
<proteinExistence type="predicted"/>
<evidence type="ECO:0000256" key="1">
    <source>
        <dbReference type="ARBA" id="ARBA00022679"/>
    </source>
</evidence>
<reference evidence="4" key="1">
    <citation type="submission" date="2016-10" db="EMBL/GenBank/DDBJ databases">
        <authorList>
            <person name="Varghese N."/>
            <person name="Submissions S."/>
        </authorList>
    </citation>
    <scope>NUCLEOTIDE SEQUENCE [LARGE SCALE GENOMIC DNA]</scope>
    <source>
        <strain evidence="4">DSM 25811 / CCM 8410 / LMG 26954 / E90</strain>
    </source>
</reference>
<dbReference type="InterPro" id="IPR000182">
    <property type="entry name" value="GNAT_dom"/>
</dbReference>
<evidence type="ECO:0000313" key="3">
    <source>
        <dbReference type="EMBL" id="SDD15346.1"/>
    </source>
</evidence>
<dbReference type="AlphaFoldDB" id="A0A1G6SGQ6"/>
<dbReference type="PANTHER" id="PTHR13947">
    <property type="entry name" value="GNAT FAMILY N-ACETYLTRANSFERASE"/>
    <property type="match status" value="1"/>
</dbReference>